<dbReference type="EMBL" id="KT369331">
    <property type="protein sequence ID" value="AMN09097.1"/>
    <property type="molecule type" value="Genomic_DNA"/>
</dbReference>
<feature type="binding site" evidence="9">
    <location>
        <position position="1080"/>
    </location>
    <ligand>
        <name>Mg(2+)</name>
        <dbReference type="ChEBI" id="CHEBI:18420"/>
    </ligand>
</feature>
<gene>
    <name evidence="9 12" type="primary">rpoC1</name>
</gene>
<feature type="binding site" evidence="9">
    <location>
        <position position="1076"/>
    </location>
    <ligand>
        <name>Mg(2+)</name>
        <dbReference type="ChEBI" id="CHEBI:18420"/>
    </ligand>
</feature>
<feature type="binding site" evidence="9">
    <location>
        <position position="115"/>
    </location>
    <ligand>
        <name>Zn(2+)</name>
        <dbReference type="ChEBI" id="CHEBI:29105"/>
    </ligand>
</feature>
<dbReference type="GO" id="GO:0009507">
    <property type="term" value="C:chloroplast"/>
    <property type="evidence" value="ECO:0007669"/>
    <property type="project" value="UniProtKB-SubCell"/>
</dbReference>
<dbReference type="SMART" id="SM00663">
    <property type="entry name" value="RPOLA_N"/>
    <property type="match status" value="1"/>
</dbReference>
<name>A0A140GII2_9CHLO</name>
<evidence type="ECO:0000256" key="3">
    <source>
        <dbReference type="ARBA" id="ARBA00022478"/>
    </source>
</evidence>
<comment type="catalytic activity">
    <reaction evidence="8 9 10">
        <text>RNA(n) + a ribonucleoside 5'-triphosphate = RNA(n+1) + diphosphate</text>
        <dbReference type="Rhea" id="RHEA:21248"/>
        <dbReference type="Rhea" id="RHEA-COMP:14527"/>
        <dbReference type="Rhea" id="RHEA-COMP:17342"/>
        <dbReference type="ChEBI" id="CHEBI:33019"/>
        <dbReference type="ChEBI" id="CHEBI:61557"/>
        <dbReference type="ChEBI" id="CHEBI:140395"/>
        <dbReference type="EC" id="2.7.7.6"/>
    </reaction>
</comment>
<dbReference type="Gene3D" id="1.10.40.90">
    <property type="match status" value="1"/>
</dbReference>
<dbReference type="PANTHER" id="PTHR19376:SF54">
    <property type="entry name" value="DNA-DIRECTED RNA POLYMERASE SUBUNIT BETA"/>
    <property type="match status" value="1"/>
</dbReference>
<protein>
    <recommendedName>
        <fullName evidence="9">DNA-directed RNA polymerase subunit beta'</fullName>
        <ecNumber evidence="9">2.7.7.6</ecNumber>
    </recommendedName>
    <alternativeName>
        <fullName evidence="9">PEP</fullName>
    </alternativeName>
    <alternativeName>
        <fullName evidence="9">Plastid-encoded RNA polymerase subunit beta'</fullName>
        <shortName evidence="9">RNA polymerase subunit beta'</shortName>
    </alternativeName>
</protein>
<organism evidence="12">
    <name type="scientific">Rotundella rotunda</name>
    <dbReference type="NCBI Taxonomy" id="1357779"/>
    <lineage>
        <taxon>Eukaryota</taxon>
        <taxon>Viridiplantae</taxon>
        <taxon>Chlorophyta</taxon>
        <taxon>core chlorophytes</taxon>
        <taxon>Chlorophyceae</taxon>
        <taxon>CS clade</taxon>
        <taxon>Sphaeropleales</taxon>
        <taxon>Rotundellaceae</taxon>
        <taxon>Rotundella</taxon>
    </lineage>
</organism>
<feature type="domain" description="RNA polymerase N-terminal" evidence="11">
    <location>
        <begin position="849"/>
        <end position="1130"/>
    </location>
</feature>
<dbReference type="InterPro" id="IPR044893">
    <property type="entry name" value="RNA_pol_Rpb1_clamp_domain"/>
</dbReference>
<dbReference type="HAMAP" id="MF_01323">
    <property type="entry name" value="RNApol_bact_RpoC1"/>
    <property type="match status" value="1"/>
</dbReference>
<evidence type="ECO:0000256" key="7">
    <source>
        <dbReference type="ARBA" id="ARBA00023163"/>
    </source>
</evidence>
<comment type="subcellular location">
    <subcellularLocation>
        <location evidence="9">Plastid</location>
        <location evidence="9">Chloroplast</location>
    </subcellularLocation>
</comment>
<sequence>MTANNSPSSIFFQNNLMHGYSKTHELKLITISLASPEKIKSWAEKVLPNGKIFGEITNANTLHYKTFKPQKGGLFCERIFGPLKDFECACGVKRRLSESERQQILKHKRVTHHFCPNCDVEYTWSVIRRYQLGYIRLNSPVCHLWYLKTNPSYLSILLDIRRRDLEAIVYCTQIPTIEYFWKTSKFYFMETSPNQIYSSWKNSFSLKLQNKVSLRTFEKKTRIEKENRQKYILESFTDWQKKIKSPINELFENDQAFDILKTKKDRQVEKNKKTLYLAHKMRKNFKDFKQKRILSLLVSELWKEFYKDLFSNARKKSSIILNKWFIKMDLLSKDKTELLQTKQKKPKIRVYGHGKKNPYIKNLSNLLDTSKIKLKAEIDHSLSLLTLCLEKNLPNNIEGKNSFNLDFNDSEMLFDLKVKKRTNDLFQNDYAFTKISVLLNDYYEIKLYDFLQQNKQTFFKEFFFFPLSTSMNDDFSDLLLKMKLSLNSLKPKDFFWKKDVFYPLFLECLTLSMVQQQFNSLIKKRQLAVFHSKSKETLFSKCLKHFTFVDQKRKNPLKNKVSNIKKKSFFFFNIMSGFENKEKWKKMIEKIKASKKKKNQSFLLEQKWISENQKSLDKLVSSKSYRSKEILKENSKSIYSKISVKRLNISLDVKTKKEKLVFTSRDRYKIANMPLMSTLSFLFDKKREKKEKRKKAQNGNTSLFQKWSSKYILTNNIYTVAYHYMWLLERDWKSFLHYNTAQVGFEDRKIAYYKNRIPYNIDFSRKPSVMGAGMLKKLLFEYEPRVLKEIAKQHQVLLLKLNNAVRSLRGNQNSKSNALQIQKFLQKRDHIIRRLKLIRILFRKNKNPNTMVLDILPVLPPDLRPILKLQGQIAASDLNRLYQRIIYRNDRVKKFLKDPATSQSFEMKYAQRLLQESVDNLIQNGKGNVKPETNSRGQPLKSLSEILKGKQGRFRQYLLGKRVDYSGRSVIVVCPLLKLYECGLPKEMALELFLPFLIKRILHYKLARTVIGAKMILKSNLSFTWNLLTEIMKNHPILLNRAPTLHRLGIQAFQPKLVEGRAILLHPLVCPAFNADFDGDQMAVHVPLTIEARTEAWKLMFSRNNLISPATGEPIVLPSQDMVLGCYYLTTEIPSKFLNSKAFVLQNFKLFRKFENNQILKRTFLKETQTFFSLYFTNLNEVMTAYQSNKITIQTPIWVKWQQPTEFGNDISQPLEIRISSYGYWEDVRFKYHSRFNKKGSILNQYIRTTAGRVLMNLMIQKILTN</sequence>
<dbReference type="Pfam" id="PF04997">
    <property type="entry name" value="RNA_pol_Rpb1_1"/>
    <property type="match status" value="2"/>
</dbReference>
<dbReference type="InterPro" id="IPR007080">
    <property type="entry name" value="RNA_pol_Rpb1_1"/>
</dbReference>
<dbReference type="Gene3D" id="1.10.274.100">
    <property type="entry name" value="RNA polymerase Rpb1, domain 3"/>
    <property type="match status" value="1"/>
</dbReference>
<dbReference type="PANTHER" id="PTHR19376">
    <property type="entry name" value="DNA-DIRECTED RNA POLYMERASE"/>
    <property type="match status" value="1"/>
</dbReference>
<keyword evidence="6 9" id="KW-0548">Nucleotidyltransferase</keyword>
<dbReference type="InterPro" id="IPR045867">
    <property type="entry name" value="DNA-dir_RpoC_beta_prime"/>
</dbReference>
<dbReference type="InterPro" id="IPR034678">
    <property type="entry name" value="RNApol_RpoC1"/>
</dbReference>
<dbReference type="Gene3D" id="4.10.860.120">
    <property type="entry name" value="RNA polymerase II, clamp domain"/>
    <property type="match status" value="1"/>
</dbReference>
<keyword evidence="12" id="KW-0150">Chloroplast</keyword>
<feature type="binding site" evidence="9">
    <location>
        <position position="88"/>
    </location>
    <ligand>
        <name>Zn(2+)</name>
        <dbReference type="ChEBI" id="CHEBI:29105"/>
    </ligand>
</feature>
<dbReference type="InterPro" id="IPR042102">
    <property type="entry name" value="RNA_pol_Rpb1_3_sf"/>
</dbReference>
<evidence type="ECO:0000256" key="4">
    <source>
        <dbReference type="ARBA" id="ARBA00022640"/>
    </source>
</evidence>
<keyword evidence="7 9" id="KW-0804">Transcription</keyword>
<reference evidence="12" key="1">
    <citation type="journal article" date="2016" name="Mol. Phylogenet. Evol.">
        <title>Chloroplast phylogenomic data from the green algal order Sphaeropleales (Chlorophyceae, Chlorophyta) reveal complex patterns of sequence evolution.</title>
        <authorList>
            <person name="Fucikova K."/>
            <person name="Lewis P.O."/>
            <person name="Lewis L.A."/>
        </authorList>
    </citation>
    <scope>NUCLEOTIDE SEQUENCE</scope>
    <source>
        <strain evidence="12">UTEX B 2979</strain>
    </source>
</reference>
<evidence type="ECO:0000256" key="9">
    <source>
        <dbReference type="HAMAP-Rule" id="MF_01323"/>
    </source>
</evidence>
<comment type="similarity">
    <text evidence="2 9">Belongs to the RNA polymerase beta' chain family. RpoC1 subfamily.</text>
</comment>
<keyword evidence="4 12" id="KW-0934">Plastid</keyword>
<evidence type="ECO:0000313" key="12">
    <source>
        <dbReference type="EMBL" id="AMN09097.1"/>
    </source>
</evidence>
<evidence type="ECO:0000256" key="5">
    <source>
        <dbReference type="ARBA" id="ARBA00022679"/>
    </source>
</evidence>
<keyword evidence="9" id="KW-0460">Magnesium</keyword>
<feature type="binding site" evidence="9">
    <location>
        <position position="90"/>
    </location>
    <ligand>
        <name>Zn(2+)</name>
        <dbReference type="ChEBI" id="CHEBI:29105"/>
    </ligand>
</feature>
<comment type="function">
    <text evidence="1 9 10">DNA-dependent RNA polymerase catalyzes the transcription of DNA into RNA using the four ribonucleoside triphosphates as substrates.</text>
</comment>
<comment type="cofactor">
    <cofactor evidence="9">
        <name>Zn(2+)</name>
        <dbReference type="ChEBI" id="CHEBI:29105"/>
    </cofactor>
    <text evidence="9">Binds 1 Zn(2+) ion per subunit.</text>
</comment>
<keyword evidence="9" id="KW-0862">Zinc</keyword>
<keyword evidence="5 9" id="KW-0808">Transferase</keyword>
<evidence type="ECO:0000256" key="1">
    <source>
        <dbReference type="ARBA" id="ARBA00004026"/>
    </source>
</evidence>
<evidence type="ECO:0000256" key="2">
    <source>
        <dbReference type="ARBA" id="ARBA00007207"/>
    </source>
</evidence>
<evidence type="ECO:0000256" key="10">
    <source>
        <dbReference type="RuleBase" id="RU004279"/>
    </source>
</evidence>
<feature type="binding site" evidence="9">
    <location>
        <position position="118"/>
    </location>
    <ligand>
        <name>Zn(2+)</name>
        <dbReference type="ChEBI" id="CHEBI:29105"/>
    </ligand>
</feature>
<evidence type="ECO:0000256" key="6">
    <source>
        <dbReference type="ARBA" id="ARBA00022695"/>
    </source>
</evidence>
<dbReference type="SUPFAM" id="SSF64484">
    <property type="entry name" value="beta and beta-prime subunits of DNA dependent RNA-polymerase"/>
    <property type="match status" value="1"/>
</dbReference>
<dbReference type="EC" id="2.7.7.6" evidence="9"/>
<dbReference type="GO" id="GO:0003899">
    <property type="term" value="F:DNA-directed RNA polymerase activity"/>
    <property type="evidence" value="ECO:0007669"/>
    <property type="project" value="UniProtKB-UniRule"/>
</dbReference>
<evidence type="ECO:0000256" key="8">
    <source>
        <dbReference type="ARBA" id="ARBA00048552"/>
    </source>
</evidence>
<proteinExistence type="inferred from homology"/>
<dbReference type="Pfam" id="PF00623">
    <property type="entry name" value="RNA_pol_Rpb1_2"/>
    <property type="match status" value="2"/>
</dbReference>
<keyword evidence="9" id="KW-0479">Metal-binding</keyword>
<dbReference type="GO" id="GO:0000428">
    <property type="term" value="C:DNA-directed RNA polymerase complex"/>
    <property type="evidence" value="ECO:0007669"/>
    <property type="project" value="UniProtKB-KW"/>
</dbReference>
<geneLocation type="chloroplast" evidence="12"/>
<dbReference type="GO" id="GO:0006351">
    <property type="term" value="P:DNA-templated transcription"/>
    <property type="evidence" value="ECO:0007669"/>
    <property type="project" value="UniProtKB-UniRule"/>
</dbReference>
<comment type="cofactor">
    <cofactor evidence="9">
        <name>Mg(2+)</name>
        <dbReference type="ChEBI" id="CHEBI:18420"/>
    </cofactor>
    <text evidence="9">Binds 1 Mg(2+) ion per subunit.</text>
</comment>
<dbReference type="AlphaFoldDB" id="A0A140GII2"/>
<dbReference type="InterPro" id="IPR000722">
    <property type="entry name" value="RNA_pol_asu"/>
</dbReference>
<accession>A0A140GII2</accession>
<keyword evidence="3 9" id="KW-0240">DNA-directed RNA polymerase</keyword>
<dbReference type="GO" id="GO:0000287">
    <property type="term" value="F:magnesium ion binding"/>
    <property type="evidence" value="ECO:0007669"/>
    <property type="project" value="UniProtKB-UniRule"/>
</dbReference>
<dbReference type="GO" id="GO:0003677">
    <property type="term" value="F:DNA binding"/>
    <property type="evidence" value="ECO:0007669"/>
    <property type="project" value="UniProtKB-UniRule"/>
</dbReference>
<dbReference type="Pfam" id="PF04983">
    <property type="entry name" value="RNA_pol_Rpb1_3"/>
    <property type="match status" value="1"/>
</dbReference>
<dbReference type="GO" id="GO:0008270">
    <property type="term" value="F:zinc ion binding"/>
    <property type="evidence" value="ECO:0007669"/>
    <property type="project" value="UniProtKB-UniRule"/>
</dbReference>
<comment type="subunit">
    <text evidence="9">In plastids the minimal PEP RNA polymerase catalytic core is composed of four subunits: alpha, beta, beta', and beta''. When a (nuclear-encoded) sigma factor is associated with the core the holoenzyme is formed, which can initiate transcription.</text>
</comment>
<evidence type="ECO:0000259" key="11">
    <source>
        <dbReference type="SMART" id="SM00663"/>
    </source>
</evidence>
<dbReference type="InterPro" id="IPR007066">
    <property type="entry name" value="RNA_pol_Rpb1_3"/>
</dbReference>
<dbReference type="Gene3D" id="2.40.40.20">
    <property type="match status" value="1"/>
</dbReference>
<feature type="binding site" evidence="9">
    <location>
        <position position="1078"/>
    </location>
    <ligand>
        <name>Mg(2+)</name>
        <dbReference type="ChEBI" id="CHEBI:18420"/>
    </ligand>
</feature>
<dbReference type="InterPro" id="IPR006592">
    <property type="entry name" value="RNA_pol_N"/>
</dbReference>